<evidence type="ECO:0000313" key="3">
    <source>
        <dbReference type="Proteomes" id="UP000222542"/>
    </source>
</evidence>
<dbReference type="OrthoDB" id="10028886at2759"/>
<feature type="domain" description="Thiaminase-2/PQQC" evidence="1">
    <location>
        <begin position="153"/>
        <end position="237"/>
    </location>
</feature>
<sequence>MVGFQAVPDDGGIARRLWVKFKNESLCALYTPFVVCLASGTLDSISFLHCISQDVYFLQAFAHAYELAEDYADDDEDKEAIRGMRKRVLRKLKDQDDLVREWGFELPKASTCDSATARYTDFLLATAAGKVEGEKGRGKIVTPFEKTRLAAYTLSAIAPCMRLYSFLSKEIKAVLVPEESNNIYERWIDCLCSESFEANASRIEDLLDKLSVTLTGEELDVVEKLYHQAMKLELEFISAQPITQSTITPITQVQEPAGCNLTLFCDFDMTCSAVDSSALLADVAIIAAAKSDLDDCESPYVHISAADLRATWSNLSSKYIEEYEQCIESIMPSEKVGKFDYEGLCKALVQLSDFESRANDMVVHSGVLRGLSQEDIKRVGEHLIFQNGCKNVLQDVLGSKNMHADVHILSYCWSGDLIRSSFSSGALPVLNVHSNELPYEGSVTTGDIIKKMESPMDKLQAFNDILKSHGNNGKHTTVYVGGSVGDFLCLLSADVGIVIGLSAGLKRLGVQFGISFVPLFSGLVTKQRELAEGGCSGWRGMSGILYTVSSWAEIHAFVLGL</sequence>
<reference evidence="2 3" key="1">
    <citation type="journal article" date="2014" name="Nat. Genet.">
        <title>Genome sequence of the hot pepper provides insights into the evolution of pungency in Capsicum species.</title>
        <authorList>
            <person name="Kim S."/>
            <person name="Park M."/>
            <person name="Yeom S.I."/>
            <person name="Kim Y.M."/>
            <person name="Lee J.M."/>
            <person name="Lee H.A."/>
            <person name="Seo E."/>
            <person name="Choi J."/>
            <person name="Cheong K."/>
            <person name="Kim K.T."/>
            <person name="Jung K."/>
            <person name="Lee G.W."/>
            <person name="Oh S.K."/>
            <person name="Bae C."/>
            <person name="Kim S.B."/>
            <person name="Lee H.Y."/>
            <person name="Kim S.Y."/>
            <person name="Kim M.S."/>
            <person name="Kang B.C."/>
            <person name="Jo Y.D."/>
            <person name="Yang H.B."/>
            <person name="Jeong H.J."/>
            <person name="Kang W.H."/>
            <person name="Kwon J.K."/>
            <person name="Shin C."/>
            <person name="Lim J.Y."/>
            <person name="Park J.H."/>
            <person name="Huh J.H."/>
            <person name="Kim J.S."/>
            <person name="Kim B.D."/>
            <person name="Cohen O."/>
            <person name="Paran I."/>
            <person name="Suh M.C."/>
            <person name="Lee S.B."/>
            <person name="Kim Y.K."/>
            <person name="Shin Y."/>
            <person name="Noh S.J."/>
            <person name="Park J."/>
            <person name="Seo Y.S."/>
            <person name="Kwon S.Y."/>
            <person name="Kim H.A."/>
            <person name="Park J.M."/>
            <person name="Kim H.J."/>
            <person name="Choi S.B."/>
            <person name="Bosland P.W."/>
            <person name="Reeves G."/>
            <person name="Jo S.H."/>
            <person name="Lee B.W."/>
            <person name="Cho H.T."/>
            <person name="Choi H.S."/>
            <person name="Lee M.S."/>
            <person name="Yu Y."/>
            <person name="Do Choi Y."/>
            <person name="Park B.S."/>
            <person name="van Deynze A."/>
            <person name="Ashrafi H."/>
            <person name="Hill T."/>
            <person name="Kim W.T."/>
            <person name="Pai H.S."/>
            <person name="Ahn H.K."/>
            <person name="Yeam I."/>
            <person name="Giovannoni J.J."/>
            <person name="Rose J.K."/>
            <person name="Sorensen I."/>
            <person name="Lee S.J."/>
            <person name="Kim R.W."/>
            <person name="Choi I.Y."/>
            <person name="Choi B.S."/>
            <person name="Lim J.S."/>
            <person name="Lee Y.H."/>
            <person name="Choi D."/>
        </authorList>
    </citation>
    <scope>NUCLEOTIDE SEQUENCE [LARGE SCALE GENOMIC DNA]</scope>
    <source>
        <strain evidence="3">cv. CM334</strain>
    </source>
</reference>
<evidence type="ECO:0000313" key="2">
    <source>
        <dbReference type="EMBL" id="PHT72832.1"/>
    </source>
</evidence>
<dbReference type="InterPro" id="IPR036412">
    <property type="entry name" value="HAD-like_sf"/>
</dbReference>
<proteinExistence type="predicted"/>
<gene>
    <name evidence="2" type="ORF">T459_23617</name>
</gene>
<dbReference type="InterPro" id="IPR023214">
    <property type="entry name" value="HAD_sf"/>
</dbReference>
<dbReference type="AlphaFoldDB" id="A0A1U8EDG9"/>
<name>A0A1U8EDG9_CAPAN</name>
<dbReference type="GO" id="GO:0006772">
    <property type="term" value="P:thiamine metabolic process"/>
    <property type="evidence" value="ECO:0007669"/>
    <property type="project" value="UniProtKB-ARBA"/>
</dbReference>
<comment type="caution">
    <text evidence="2">The sequence shown here is derived from an EMBL/GenBank/DDBJ whole genome shotgun (WGS) entry which is preliminary data.</text>
</comment>
<dbReference type="Gene3D" id="1.20.910.10">
    <property type="entry name" value="Heme oxygenase-like"/>
    <property type="match status" value="1"/>
</dbReference>
<dbReference type="InterPro" id="IPR016084">
    <property type="entry name" value="Haem_Oase-like_multi-hlx"/>
</dbReference>
<dbReference type="InterPro" id="IPR004305">
    <property type="entry name" value="Thiaminase-2/PQQC"/>
</dbReference>
<dbReference type="Gene3D" id="3.40.50.1000">
    <property type="entry name" value="HAD superfamily/HAD-like"/>
    <property type="match status" value="1"/>
</dbReference>
<accession>A0A1U8EDG9</accession>
<dbReference type="SUPFAM" id="SSF56784">
    <property type="entry name" value="HAD-like"/>
    <property type="match status" value="1"/>
</dbReference>
<dbReference type="KEGG" id="cann:107842524"/>
<organism evidence="2 3">
    <name type="scientific">Capsicum annuum</name>
    <name type="common">Capsicum pepper</name>
    <dbReference type="NCBI Taxonomy" id="4072"/>
    <lineage>
        <taxon>Eukaryota</taxon>
        <taxon>Viridiplantae</taxon>
        <taxon>Streptophyta</taxon>
        <taxon>Embryophyta</taxon>
        <taxon>Tracheophyta</taxon>
        <taxon>Spermatophyta</taxon>
        <taxon>Magnoliopsida</taxon>
        <taxon>eudicotyledons</taxon>
        <taxon>Gunneridae</taxon>
        <taxon>Pentapetalae</taxon>
        <taxon>asterids</taxon>
        <taxon>lamiids</taxon>
        <taxon>Solanales</taxon>
        <taxon>Solanaceae</taxon>
        <taxon>Solanoideae</taxon>
        <taxon>Capsiceae</taxon>
        <taxon>Capsicum</taxon>
    </lineage>
</organism>
<dbReference type="Gramene" id="PHT72832">
    <property type="protein sequence ID" value="PHT72832"/>
    <property type="gene ID" value="T459_23617"/>
</dbReference>
<keyword evidence="3" id="KW-1185">Reference proteome</keyword>
<dbReference type="InterPro" id="IPR050967">
    <property type="entry name" value="Thiamine_Salvage_TenA"/>
</dbReference>
<dbReference type="STRING" id="4072.A0A1U8EDG9"/>
<dbReference type="SUPFAM" id="SSF48613">
    <property type="entry name" value="Heme oxygenase-like"/>
    <property type="match status" value="1"/>
</dbReference>
<dbReference type="SMR" id="A0A1U8EDG9"/>
<dbReference type="PANTHER" id="PTHR43198">
    <property type="entry name" value="BIFUNCTIONAL TH2 PROTEIN"/>
    <property type="match status" value="1"/>
</dbReference>
<dbReference type="GO" id="GO:0005829">
    <property type="term" value="C:cytosol"/>
    <property type="evidence" value="ECO:0000318"/>
    <property type="project" value="GO_Central"/>
</dbReference>
<evidence type="ECO:0000259" key="1">
    <source>
        <dbReference type="Pfam" id="PF03070"/>
    </source>
</evidence>
<reference evidence="2 3" key="2">
    <citation type="journal article" date="2017" name="Genome Biol.">
        <title>New reference genome sequences of hot pepper reveal the massive evolution of plant disease-resistance genes by retroduplication.</title>
        <authorList>
            <person name="Kim S."/>
            <person name="Park J."/>
            <person name="Yeom S.I."/>
            <person name="Kim Y.M."/>
            <person name="Seo E."/>
            <person name="Kim K.T."/>
            <person name="Kim M.S."/>
            <person name="Lee J.M."/>
            <person name="Cheong K."/>
            <person name="Shin H.S."/>
            <person name="Kim S.B."/>
            <person name="Han K."/>
            <person name="Lee J."/>
            <person name="Park M."/>
            <person name="Lee H.A."/>
            <person name="Lee H.Y."/>
            <person name="Lee Y."/>
            <person name="Oh S."/>
            <person name="Lee J.H."/>
            <person name="Choi E."/>
            <person name="Choi E."/>
            <person name="Lee S.E."/>
            <person name="Jeon J."/>
            <person name="Kim H."/>
            <person name="Choi G."/>
            <person name="Song H."/>
            <person name="Lee J."/>
            <person name="Lee S.C."/>
            <person name="Kwon J.K."/>
            <person name="Lee H.Y."/>
            <person name="Koo N."/>
            <person name="Hong Y."/>
            <person name="Kim R.W."/>
            <person name="Kang W.H."/>
            <person name="Huh J.H."/>
            <person name="Kang B.C."/>
            <person name="Yang T.J."/>
            <person name="Lee Y.H."/>
            <person name="Bennetzen J.L."/>
            <person name="Choi D."/>
        </authorList>
    </citation>
    <scope>NUCLEOTIDE SEQUENCE [LARGE SCALE GENOMIC DNA]</scope>
    <source>
        <strain evidence="3">cv. CM334</strain>
    </source>
</reference>
<dbReference type="OMA" id="HADVHIL"/>
<dbReference type="PANTHER" id="PTHR43198:SF9">
    <property type="entry name" value="AMINOPYRIMIDINE AMINOHYDROLASE, MITOCHONDRIAL ISOFORM X1-RELATED"/>
    <property type="match status" value="1"/>
</dbReference>
<dbReference type="FunFam" id="1.20.910.10:FF:000006">
    <property type="entry name" value="Bifunctional TH2 protein, mitochondrial"/>
    <property type="match status" value="1"/>
</dbReference>
<dbReference type="EMBL" id="AYRZ02000009">
    <property type="protein sequence ID" value="PHT72832.1"/>
    <property type="molecule type" value="Genomic_DNA"/>
</dbReference>
<protein>
    <submittedName>
        <fullName evidence="2">Aminopyrimidine aminohydrolase, mitochondrial</fullName>
    </submittedName>
</protein>
<dbReference type="Proteomes" id="UP000222542">
    <property type="component" value="Unassembled WGS sequence"/>
</dbReference>
<dbReference type="CDD" id="cd19368">
    <property type="entry name" value="TenA_C_AtTH2-like"/>
    <property type="match status" value="1"/>
</dbReference>
<dbReference type="Pfam" id="PF03070">
    <property type="entry name" value="TENA_THI-4"/>
    <property type="match status" value="1"/>
</dbReference>